<dbReference type="AlphaFoldDB" id="A0A9W9NBM3"/>
<protein>
    <recommendedName>
        <fullName evidence="2">BZIP domain-containing protein</fullName>
    </recommendedName>
</protein>
<dbReference type="GO" id="GO:0003700">
    <property type="term" value="F:DNA-binding transcription factor activity"/>
    <property type="evidence" value="ECO:0007669"/>
    <property type="project" value="InterPro"/>
</dbReference>
<dbReference type="CDD" id="cd14686">
    <property type="entry name" value="bZIP"/>
    <property type="match status" value="1"/>
</dbReference>
<gene>
    <name evidence="3" type="ORF">N7468_009873</name>
</gene>
<organism evidence="3 4">
    <name type="scientific">Penicillium chermesinum</name>
    <dbReference type="NCBI Taxonomy" id="63820"/>
    <lineage>
        <taxon>Eukaryota</taxon>
        <taxon>Fungi</taxon>
        <taxon>Dikarya</taxon>
        <taxon>Ascomycota</taxon>
        <taxon>Pezizomycotina</taxon>
        <taxon>Eurotiomycetes</taxon>
        <taxon>Eurotiomycetidae</taxon>
        <taxon>Eurotiales</taxon>
        <taxon>Aspergillaceae</taxon>
        <taxon>Penicillium</taxon>
    </lineage>
</organism>
<dbReference type="EMBL" id="JAPQKS010000008">
    <property type="protein sequence ID" value="KAJ5216865.1"/>
    <property type="molecule type" value="Genomic_DNA"/>
</dbReference>
<dbReference type="InterPro" id="IPR004827">
    <property type="entry name" value="bZIP"/>
</dbReference>
<sequence length="114" mass="12524">MAGPRVASSGPGPAGISKAPDMIEVTYDESGSTSQAKKRKANREASKKYRQRKSETQHLKDLVRDLRKEIKTLREEKSRCNSERDLLVGRSNGLIPAHTLSSQPHSPPAKLSST</sequence>
<dbReference type="Pfam" id="PF07716">
    <property type="entry name" value="bZIP_2"/>
    <property type="match status" value="1"/>
</dbReference>
<reference evidence="3" key="1">
    <citation type="submission" date="2022-11" db="EMBL/GenBank/DDBJ databases">
        <authorList>
            <person name="Petersen C."/>
        </authorList>
    </citation>
    <scope>NUCLEOTIDE SEQUENCE</scope>
    <source>
        <strain evidence="3">IBT 19713</strain>
    </source>
</reference>
<accession>A0A9W9NBM3</accession>
<feature type="region of interest" description="Disordered" evidence="1">
    <location>
        <begin position="95"/>
        <end position="114"/>
    </location>
</feature>
<keyword evidence="4" id="KW-1185">Reference proteome</keyword>
<feature type="compositionally biased region" description="Basic and acidic residues" evidence="1">
    <location>
        <begin position="42"/>
        <end position="58"/>
    </location>
</feature>
<comment type="caution">
    <text evidence="3">The sequence shown here is derived from an EMBL/GenBank/DDBJ whole genome shotgun (WGS) entry which is preliminary data.</text>
</comment>
<evidence type="ECO:0000313" key="3">
    <source>
        <dbReference type="EMBL" id="KAJ5216865.1"/>
    </source>
</evidence>
<dbReference type="PROSITE" id="PS00036">
    <property type="entry name" value="BZIP_BASIC"/>
    <property type="match status" value="1"/>
</dbReference>
<feature type="region of interest" description="Disordered" evidence="1">
    <location>
        <begin position="1"/>
        <end position="58"/>
    </location>
</feature>
<dbReference type="RefSeq" id="XP_058325736.1">
    <property type="nucleotide sequence ID" value="XM_058479168.1"/>
</dbReference>
<evidence type="ECO:0000256" key="1">
    <source>
        <dbReference type="SAM" id="MobiDB-lite"/>
    </source>
</evidence>
<dbReference type="Proteomes" id="UP001150941">
    <property type="component" value="Unassembled WGS sequence"/>
</dbReference>
<evidence type="ECO:0000259" key="2">
    <source>
        <dbReference type="PROSITE" id="PS00036"/>
    </source>
</evidence>
<name>A0A9W9NBM3_9EURO</name>
<proteinExistence type="predicted"/>
<dbReference type="OrthoDB" id="2247093at2759"/>
<feature type="domain" description="BZIP" evidence="2">
    <location>
        <begin position="37"/>
        <end position="52"/>
    </location>
</feature>
<dbReference type="GeneID" id="83206472"/>
<evidence type="ECO:0000313" key="4">
    <source>
        <dbReference type="Proteomes" id="UP001150941"/>
    </source>
</evidence>
<reference evidence="3" key="2">
    <citation type="journal article" date="2023" name="IMA Fungus">
        <title>Comparative genomic study of the Penicillium genus elucidates a diverse pangenome and 15 lateral gene transfer events.</title>
        <authorList>
            <person name="Petersen C."/>
            <person name="Sorensen T."/>
            <person name="Nielsen M.R."/>
            <person name="Sondergaard T.E."/>
            <person name="Sorensen J.L."/>
            <person name="Fitzpatrick D.A."/>
            <person name="Frisvad J.C."/>
            <person name="Nielsen K.L."/>
        </authorList>
    </citation>
    <scope>NUCLEOTIDE SEQUENCE</scope>
    <source>
        <strain evidence="3">IBT 19713</strain>
    </source>
</reference>